<name>A0AAE1URQ7_9EUCA</name>
<dbReference type="Proteomes" id="UP001292094">
    <property type="component" value="Unassembled WGS sequence"/>
</dbReference>
<reference evidence="2" key="1">
    <citation type="submission" date="2023-11" db="EMBL/GenBank/DDBJ databases">
        <title>Genome assemblies of two species of porcelain crab, Petrolisthes cinctipes and Petrolisthes manimaculis (Anomura: Porcellanidae).</title>
        <authorList>
            <person name="Angst P."/>
        </authorList>
    </citation>
    <scope>NUCLEOTIDE SEQUENCE</scope>
    <source>
        <strain evidence="2">PB745_02</strain>
        <tissue evidence="2">Gill</tissue>
    </source>
</reference>
<dbReference type="EMBL" id="JAWZYT010000089">
    <property type="protein sequence ID" value="KAK4328310.1"/>
    <property type="molecule type" value="Genomic_DNA"/>
</dbReference>
<feature type="region of interest" description="Disordered" evidence="1">
    <location>
        <begin position="317"/>
        <end position="340"/>
    </location>
</feature>
<evidence type="ECO:0000256" key="1">
    <source>
        <dbReference type="SAM" id="MobiDB-lite"/>
    </source>
</evidence>
<proteinExistence type="predicted"/>
<gene>
    <name evidence="2" type="ORF">Pmani_001293</name>
</gene>
<sequence>MPITTPSSPKLYSPVAASPLPSPVVYQPLISCPDTGPSAADPVLGAPSALGAPIYYSSSTFLQQELLDLTTNTNYSDDAKPQTTSAIALTPKEYAASVSTQATNIAVYPVQTHPLDLSIKFPAEVPTRDGASVPNATEGGTTSWPQQAAGCSSMQSKEYEVKEPVDGSPPVDDIFRPWLGLDLDLTEHQIATNASYLTESMHQLRVIDMSRLEDPCDCAPPTSVDRVQATHPPSFIRRRWSGPRPAPRGMKPRCLFLQEDSSFVKKDDELSVAVMDIKSKPQQLIKRTVVTSYGLNPDRDTCLADFIEEIATAPIPKTPSPRRLPLKKRPLSYNSSPQAKRMKLRSSRCLF</sequence>
<keyword evidence="3" id="KW-1185">Reference proteome</keyword>
<evidence type="ECO:0000313" key="3">
    <source>
        <dbReference type="Proteomes" id="UP001292094"/>
    </source>
</evidence>
<comment type="caution">
    <text evidence="2">The sequence shown here is derived from an EMBL/GenBank/DDBJ whole genome shotgun (WGS) entry which is preliminary data.</text>
</comment>
<evidence type="ECO:0000313" key="2">
    <source>
        <dbReference type="EMBL" id="KAK4328310.1"/>
    </source>
</evidence>
<organism evidence="2 3">
    <name type="scientific">Petrolisthes manimaculis</name>
    <dbReference type="NCBI Taxonomy" id="1843537"/>
    <lineage>
        <taxon>Eukaryota</taxon>
        <taxon>Metazoa</taxon>
        <taxon>Ecdysozoa</taxon>
        <taxon>Arthropoda</taxon>
        <taxon>Crustacea</taxon>
        <taxon>Multicrustacea</taxon>
        <taxon>Malacostraca</taxon>
        <taxon>Eumalacostraca</taxon>
        <taxon>Eucarida</taxon>
        <taxon>Decapoda</taxon>
        <taxon>Pleocyemata</taxon>
        <taxon>Anomura</taxon>
        <taxon>Galatheoidea</taxon>
        <taxon>Porcellanidae</taxon>
        <taxon>Petrolisthes</taxon>
    </lineage>
</organism>
<protein>
    <submittedName>
        <fullName evidence="2">Uncharacterized protein</fullName>
    </submittedName>
</protein>
<dbReference type="AlphaFoldDB" id="A0AAE1URQ7"/>
<accession>A0AAE1URQ7</accession>